<dbReference type="VEuPathDB" id="FungiDB:FUN_019125"/>
<dbReference type="EMBL" id="LLXL01001262">
    <property type="protein sequence ID" value="PKK65430.1"/>
    <property type="molecule type" value="Genomic_DNA"/>
</dbReference>
<name>A0A2N1MV14_9GLOM</name>
<reference evidence="1 2" key="2">
    <citation type="submission" date="2017-10" db="EMBL/GenBank/DDBJ databases">
        <title>Extensive intraspecific genome diversity in a model arbuscular mycorrhizal fungus.</title>
        <authorList>
            <person name="Chen E.C.H."/>
            <person name="Morin E."/>
            <person name="Baudet D."/>
            <person name="Noel J."/>
            <person name="Ndikumana S."/>
            <person name="Charron P."/>
            <person name="St-Onge C."/>
            <person name="Giorgi J."/>
            <person name="Grigoriev I.V."/>
            <person name="Roux C."/>
            <person name="Martin F.M."/>
            <person name="Corradi N."/>
        </authorList>
    </citation>
    <scope>NUCLEOTIDE SEQUENCE [LARGE SCALE GENOMIC DNA]</scope>
    <source>
        <strain evidence="1 2">C2</strain>
    </source>
</reference>
<sequence length="552" mass="64956">MPSSASFKQAYKVLKNAICCLMPKNVGKRILYQLTPLKNVEKHVKQHQFKCKTTYNYNSDTETTSLESENHVYALSESDTTISESGENIVNPSSEEKIFIDRVLNESNLPNFNGNFAPYFQDFTTAALFYFEHEGNIFLFFQYLQNLSQFHQKKTPSTFKNSKLAYQLSINNIIWHVFSNPSLVNNMYFGLGIDSEIKSEYWHRTLWAESLQTYRCGDFVYYYDNNNNEHEQLHLSRLRAILINEVNKQYRLRIQKVLYYNDLLGAFKGKRKLKEQTRTIYGKFDKKANKNSQQLIDDNSGDVLVEEFFDENEDWDDDDNKKIKREPYKIGKTPKSTYYDKYGPSGSLTKAAAGTKKITNFFNNSDTQATDLQLFNQDTLNDILSDTDSSDSESEVVYSRNYQITEKIKDLKEQIIDGKDVAKRCHIWIRKQNFNTIPTTFRKFVENELFPAIGIAREKSITIMTTTRLKVLGYSFQQYRHGIYYDEHEKKDVLQYRKEFLENIFNHEKYMSKYEDEFMDRIYPNLLEGEKERVLVVHDECIFYSNDGKRGL</sequence>
<dbReference type="VEuPathDB" id="FungiDB:RhiirA1_473763"/>
<gene>
    <name evidence="1" type="ORF">RhiirC2_786171</name>
</gene>
<dbReference type="AlphaFoldDB" id="A0A2N1MV14"/>
<dbReference type="VEuPathDB" id="FungiDB:RhiirA1_461308"/>
<evidence type="ECO:0000313" key="2">
    <source>
        <dbReference type="Proteomes" id="UP000233469"/>
    </source>
</evidence>
<evidence type="ECO:0000313" key="1">
    <source>
        <dbReference type="EMBL" id="PKK65430.1"/>
    </source>
</evidence>
<dbReference type="Proteomes" id="UP000233469">
    <property type="component" value="Unassembled WGS sequence"/>
</dbReference>
<proteinExistence type="predicted"/>
<dbReference type="PANTHER" id="PTHR35871">
    <property type="entry name" value="EXPRESSED PROTEIN"/>
    <property type="match status" value="1"/>
</dbReference>
<reference evidence="1 2" key="1">
    <citation type="submission" date="2016-04" db="EMBL/GenBank/DDBJ databases">
        <title>Genome analyses suggest a sexual origin of heterokaryosis in a supposedly ancient asexual fungus.</title>
        <authorList>
            <person name="Ropars J."/>
            <person name="Sedzielewska K."/>
            <person name="Noel J."/>
            <person name="Charron P."/>
            <person name="Farinelli L."/>
            <person name="Marton T."/>
            <person name="Kruger M."/>
            <person name="Pelin A."/>
            <person name="Brachmann A."/>
            <person name="Corradi N."/>
        </authorList>
    </citation>
    <scope>NUCLEOTIDE SEQUENCE [LARGE SCALE GENOMIC DNA]</scope>
    <source>
        <strain evidence="1 2">C2</strain>
    </source>
</reference>
<dbReference type="PANTHER" id="PTHR35871:SF1">
    <property type="entry name" value="CXC1-LIKE CYSTEINE CLUSTER ASSOCIATED WITH KDZ TRANSPOSASES DOMAIN-CONTAINING PROTEIN"/>
    <property type="match status" value="1"/>
</dbReference>
<organism evidence="1 2">
    <name type="scientific">Rhizophagus irregularis</name>
    <dbReference type="NCBI Taxonomy" id="588596"/>
    <lineage>
        <taxon>Eukaryota</taxon>
        <taxon>Fungi</taxon>
        <taxon>Fungi incertae sedis</taxon>
        <taxon>Mucoromycota</taxon>
        <taxon>Glomeromycotina</taxon>
        <taxon>Glomeromycetes</taxon>
        <taxon>Glomerales</taxon>
        <taxon>Glomeraceae</taxon>
        <taxon>Rhizophagus</taxon>
    </lineage>
</organism>
<accession>A0A2N1MV14</accession>
<dbReference type="VEuPathDB" id="FungiDB:RhiirFUN_015965"/>
<comment type="caution">
    <text evidence="1">The sequence shown here is derived from an EMBL/GenBank/DDBJ whole genome shotgun (WGS) entry which is preliminary data.</text>
</comment>
<protein>
    <submittedName>
        <fullName evidence="1">Uncharacterized protein</fullName>
    </submittedName>
</protein>
<dbReference type="VEuPathDB" id="FungiDB:FUN_019551"/>
<dbReference type="VEuPathDB" id="FungiDB:RhiirA1_478570"/>